<protein>
    <submittedName>
        <fullName evidence="2">Alpha/beta hydrolase</fullName>
    </submittedName>
</protein>
<sequence>MQDNDHAEALATMDDGATILLRRQGPPAAERVVISHGNGLAIDGFARFAGALTARGFEVVAFDMRNHGRNPRHPAAGSNWRRFIADLPQILRGIDTAFGEKPAHGAFHSLSSAVCLLTQAETPYPWRSLTLFEPPVPPNADDPAHAVFLDYHRNLSERAGRRRAQFDTPDALFASMRRSSLFRLVPDADLERLARATLRPAPQGGWELSCPPEFEAATFRIDEIVALRPGLGRVDCPVRLVLGDESIHYAHVLLDAGRALVRDFGFSAVELPLATHFMQLEHPETCAGLVAPDTPGT</sequence>
<dbReference type="Gene3D" id="3.40.50.1820">
    <property type="entry name" value="alpha/beta hydrolase"/>
    <property type="match status" value="1"/>
</dbReference>
<reference evidence="3" key="1">
    <citation type="journal article" date="2019" name="Int. J. Syst. Evol. Microbiol.">
        <title>The Global Catalogue of Microorganisms (GCM) 10K type strain sequencing project: providing services to taxonomists for standard genome sequencing and annotation.</title>
        <authorList>
            <consortium name="The Broad Institute Genomics Platform"/>
            <consortium name="The Broad Institute Genome Sequencing Center for Infectious Disease"/>
            <person name="Wu L."/>
            <person name="Ma J."/>
        </authorList>
    </citation>
    <scope>NUCLEOTIDE SEQUENCE [LARGE SCALE GENOMIC DNA]</scope>
    <source>
        <strain evidence="3">KCTC 62102</strain>
    </source>
</reference>
<organism evidence="2 3">
    <name type="scientific">Tabrizicola soli</name>
    <dbReference type="NCBI Taxonomy" id="2185115"/>
    <lineage>
        <taxon>Bacteria</taxon>
        <taxon>Pseudomonadati</taxon>
        <taxon>Pseudomonadota</taxon>
        <taxon>Alphaproteobacteria</taxon>
        <taxon>Rhodobacterales</taxon>
        <taxon>Paracoccaceae</taxon>
        <taxon>Tabrizicola</taxon>
    </lineage>
</organism>
<keyword evidence="3" id="KW-1185">Reference proteome</keyword>
<gene>
    <name evidence="2" type="ORF">ACFOD6_13350</name>
</gene>
<feature type="domain" description="Serine aminopeptidase S33" evidence="1">
    <location>
        <begin position="29"/>
        <end position="142"/>
    </location>
</feature>
<keyword evidence="2" id="KW-0378">Hydrolase</keyword>
<evidence type="ECO:0000313" key="2">
    <source>
        <dbReference type="EMBL" id="MFC3087033.1"/>
    </source>
</evidence>
<dbReference type="SUPFAM" id="SSF53474">
    <property type="entry name" value="alpha/beta-Hydrolases"/>
    <property type="match status" value="1"/>
</dbReference>
<evidence type="ECO:0000259" key="1">
    <source>
        <dbReference type="Pfam" id="PF12146"/>
    </source>
</evidence>
<dbReference type="InterPro" id="IPR029058">
    <property type="entry name" value="AB_hydrolase_fold"/>
</dbReference>
<dbReference type="GO" id="GO:0016787">
    <property type="term" value="F:hydrolase activity"/>
    <property type="evidence" value="ECO:0007669"/>
    <property type="project" value="UniProtKB-KW"/>
</dbReference>
<evidence type="ECO:0000313" key="3">
    <source>
        <dbReference type="Proteomes" id="UP001595445"/>
    </source>
</evidence>
<dbReference type="InterPro" id="IPR022742">
    <property type="entry name" value="Hydrolase_4"/>
</dbReference>
<dbReference type="RefSeq" id="WP_197642726.1">
    <property type="nucleotide sequence ID" value="NZ_JAEACP010000006.1"/>
</dbReference>
<proteinExistence type="predicted"/>
<dbReference type="EMBL" id="JBHRSM010000023">
    <property type="protein sequence ID" value="MFC3087033.1"/>
    <property type="molecule type" value="Genomic_DNA"/>
</dbReference>
<comment type="caution">
    <text evidence="2">The sequence shown here is derived from an EMBL/GenBank/DDBJ whole genome shotgun (WGS) entry which is preliminary data.</text>
</comment>
<dbReference type="Proteomes" id="UP001595445">
    <property type="component" value="Unassembled WGS sequence"/>
</dbReference>
<accession>A0ABV7DV91</accession>
<name>A0ABV7DV91_9RHOB</name>
<dbReference type="Pfam" id="PF12146">
    <property type="entry name" value="Hydrolase_4"/>
    <property type="match status" value="1"/>
</dbReference>